<dbReference type="InterPro" id="IPR023166">
    <property type="entry name" value="BaiN-like_dom_sf"/>
</dbReference>
<evidence type="ECO:0000256" key="1">
    <source>
        <dbReference type="ARBA" id="ARBA00001974"/>
    </source>
</evidence>
<keyword evidence="2" id="KW-0285">Flavoprotein</keyword>
<dbReference type="PRINTS" id="PR00411">
    <property type="entry name" value="PNDRDTASEI"/>
</dbReference>
<evidence type="ECO:0000313" key="7">
    <source>
        <dbReference type="Proteomes" id="UP000034371"/>
    </source>
</evidence>
<dbReference type="InterPro" id="IPR036188">
    <property type="entry name" value="FAD/NAD-bd_sf"/>
</dbReference>
<dbReference type="InterPro" id="IPR057661">
    <property type="entry name" value="RsdA/BaiN/AoA(So)_Rossmann"/>
</dbReference>
<dbReference type="InterPro" id="IPR004792">
    <property type="entry name" value="BaiN-like"/>
</dbReference>
<proteinExistence type="predicted"/>
<evidence type="ECO:0000256" key="2">
    <source>
        <dbReference type="ARBA" id="ARBA00022630"/>
    </source>
</evidence>
<dbReference type="PRINTS" id="PR00368">
    <property type="entry name" value="FADPNR"/>
</dbReference>
<keyword evidence="3" id="KW-0274">FAD</keyword>
<evidence type="ECO:0000313" key="6">
    <source>
        <dbReference type="EMBL" id="KKS18982.1"/>
    </source>
</evidence>
<feature type="domain" description="RsdA/BaiN/AoA(So)-like insert" evidence="5">
    <location>
        <begin position="199"/>
        <end position="360"/>
    </location>
</feature>
<comment type="caution">
    <text evidence="6">The sequence shown here is derived from an EMBL/GenBank/DDBJ whole genome shotgun (WGS) entry which is preliminary data.</text>
</comment>
<evidence type="ECO:0000256" key="3">
    <source>
        <dbReference type="ARBA" id="ARBA00022827"/>
    </source>
</evidence>
<dbReference type="InterPro" id="IPR055178">
    <property type="entry name" value="RsdA/BaiN/AoA(So)-like_dom"/>
</dbReference>
<dbReference type="PANTHER" id="PTHR42887">
    <property type="entry name" value="OS12G0638800 PROTEIN"/>
    <property type="match status" value="1"/>
</dbReference>
<comment type="cofactor">
    <cofactor evidence="1">
        <name>FAD</name>
        <dbReference type="ChEBI" id="CHEBI:57692"/>
    </cofactor>
</comment>
<dbReference type="PATRIC" id="fig|1618487.3.peg.1073"/>
<dbReference type="Proteomes" id="UP000034371">
    <property type="component" value="Unassembled WGS sequence"/>
</dbReference>
<sequence length="415" mass="46006">MFKDNQTIFDVAVIGAGPAGLMAAGRAAELGKKVVILEKNKKPGRKLMITGKGRCNITNAEFDLRKLVENYGKKGQFLFHAFHLFGSQKAIEFFLKWGLKTKVERGKRVFPVSDNAQDVLNVFIKYLLKGKVKIVYGAEVTNVERKKHHINRLILKDGEIVAKNYILCTGGKSYPATGSTGDGYLWAQKLHHSVEDPMPALVPLKIKEEWVTELQGLSLKNVEATILQKNKKQAGVFGECLFTHFGLSGPIILDVSQKVGELLKNGAVEISLDLKPALDFETLDKRLQGDLQKYHNKLFQNCLDDLLPQKMIPVIIKFSGIDPFKRATYITKEERHGLVRLLKNLKMTVGGLLGFESAIVTSGGISLREIDDKTMKSKIVDNLFFAGEIIDVTGPSGGFNLQLCWSTGYLAGENA</sequence>
<evidence type="ECO:0000259" key="4">
    <source>
        <dbReference type="Pfam" id="PF03486"/>
    </source>
</evidence>
<protein>
    <submittedName>
        <fullName evidence="6">HI0933 family protein</fullName>
    </submittedName>
</protein>
<dbReference type="Pfam" id="PF03486">
    <property type="entry name" value="HI0933_like"/>
    <property type="match status" value="1"/>
</dbReference>
<dbReference type="NCBIfam" id="TIGR00275">
    <property type="entry name" value="aminoacetone oxidase family FAD-binding enzyme"/>
    <property type="match status" value="1"/>
</dbReference>
<dbReference type="SUPFAM" id="SSF51905">
    <property type="entry name" value="FAD/NAD(P)-binding domain"/>
    <property type="match status" value="1"/>
</dbReference>
<dbReference type="AlphaFoldDB" id="A0A0G0X3K6"/>
<feature type="domain" description="RsdA/BaiN/AoA(So)-like Rossmann fold-like" evidence="4">
    <location>
        <begin position="10"/>
        <end position="413"/>
    </location>
</feature>
<dbReference type="PANTHER" id="PTHR42887:SF2">
    <property type="entry name" value="OS12G0638800 PROTEIN"/>
    <property type="match status" value="1"/>
</dbReference>
<dbReference type="Gene3D" id="3.50.50.60">
    <property type="entry name" value="FAD/NAD(P)-binding domain"/>
    <property type="match status" value="1"/>
</dbReference>
<dbReference type="Pfam" id="PF22780">
    <property type="entry name" value="HI0933_like_1st"/>
    <property type="match status" value="1"/>
</dbReference>
<evidence type="ECO:0000259" key="5">
    <source>
        <dbReference type="Pfam" id="PF22780"/>
    </source>
</evidence>
<dbReference type="Gene3D" id="2.40.30.10">
    <property type="entry name" value="Translation factors"/>
    <property type="match status" value="1"/>
</dbReference>
<name>A0A0G0X3K6_9BACT</name>
<dbReference type="EMBL" id="LCBY01000097">
    <property type="protein sequence ID" value="KKS18982.1"/>
    <property type="molecule type" value="Genomic_DNA"/>
</dbReference>
<organism evidence="6 7">
    <name type="scientific">Candidatus Roizmanbacteria bacterium GW2011_GWC2_41_7</name>
    <dbReference type="NCBI Taxonomy" id="1618487"/>
    <lineage>
        <taxon>Bacteria</taxon>
        <taxon>Candidatus Roizmaniibacteriota</taxon>
    </lineage>
</organism>
<gene>
    <name evidence="6" type="ORF">UU78_C0097G0004</name>
</gene>
<accession>A0A0G0X3K6</accession>
<reference evidence="6 7" key="1">
    <citation type="journal article" date="2015" name="Nature">
        <title>rRNA introns, odd ribosomes, and small enigmatic genomes across a large radiation of phyla.</title>
        <authorList>
            <person name="Brown C.T."/>
            <person name="Hug L.A."/>
            <person name="Thomas B.C."/>
            <person name="Sharon I."/>
            <person name="Castelle C.J."/>
            <person name="Singh A."/>
            <person name="Wilkins M.J."/>
            <person name="Williams K.H."/>
            <person name="Banfield J.F."/>
        </authorList>
    </citation>
    <scope>NUCLEOTIDE SEQUENCE [LARGE SCALE GENOMIC DNA]</scope>
</reference>
<dbReference type="SUPFAM" id="SSF160996">
    <property type="entry name" value="HI0933 insert domain-like"/>
    <property type="match status" value="1"/>
</dbReference>
<dbReference type="Gene3D" id="1.10.8.260">
    <property type="entry name" value="HI0933 insert domain-like"/>
    <property type="match status" value="1"/>
</dbReference>